<feature type="transmembrane region" description="Helical" evidence="1">
    <location>
        <begin position="111"/>
        <end position="129"/>
    </location>
</feature>
<proteinExistence type="predicted"/>
<keyword evidence="1" id="KW-0472">Membrane</keyword>
<accession>A0A126JHQ6</accession>
<evidence type="ECO:0000313" key="2">
    <source>
        <dbReference type="EMBL" id="ALT05271.1"/>
    </source>
</evidence>
<dbReference type="AlphaFoldDB" id="A0A126JHQ6"/>
<sequence length="141" mass="15150">MRYLKKIIPFLVMIMFFSIGTIGMITTQSVINPTLVYADGPDLNTIQDGINNAKNELGDATTNKVKGIAKGAQEVVLVVVIAALMISGSITAVKFANVGDNSSEKAKLKTTLMYIIGGIIFLASFYSLMKFGFTNLNVFGS</sequence>
<keyword evidence="1" id="KW-1133">Transmembrane helix</keyword>
<reference evidence="2" key="1">
    <citation type="journal article" date="2016" name="Genome Biol. Evol.">
        <title>Evolution of chromosomal Clostridium botulinum type E neurotoxin gene clusters: evidence provided by their rare plasmid borne counterparts.</title>
        <authorList>
            <person name="Carter A.T."/>
            <person name="Austin J.W."/>
            <person name="Weedmark K.A."/>
            <person name="Peck M.W."/>
        </authorList>
    </citation>
    <scope>NUCLEOTIDE SEQUENCE</scope>
    <source>
        <strain evidence="2">IFR 12/29</strain>
        <plasmid evidence="2">p12/29</plasmid>
    </source>
</reference>
<feature type="transmembrane region" description="Helical" evidence="1">
    <location>
        <begin position="75"/>
        <end position="99"/>
    </location>
</feature>
<name>A0A126JHQ6_CLOBO</name>
<protein>
    <submittedName>
        <fullName evidence="2">Uncharacterized protein</fullName>
    </submittedName>
</protein>
<keyword evidence="2" id="KW-0614">Plasmid</keyword>
<geneLocation type="plasmid" evidence="2">
    <name>p12/29</name>
</geneLocation>
<evidence type="ECO:0000256" key="1">
    <source>
        <dbReference type="SAM" id="Phobius"/>
    </source>
</evidence>
<keyword evidence="1" id="KW-0812">Transmembrane</keyword>
<organism evidence="2">
    <name type="scientific">Clostridium botulinum</name>
    <dbReference type="NCBI Taxonomy" id="1491"/>
    <lineage>
        <taxon>Bacteria</taxon>
        <taxon>Bacillati</taxon>
        <taxon>Bacillota</taxon>
        <taxon>Clostridia</taxon>
        <taxon>Eubacteriales</taxon>
        <taxon>Clostridiaceae</taxon>
        <taxon>Clostridium</taxon>
    </lineage>
</organism>
<feature type="transmembrane region" description="Helical" evidence="1">
    <location>
        <begin position="7"/>
        <end position="31"/>
    </location>
</feature>
<dbReference type="EMBL" id="KT897275">
    <property type="protein sequence ID" value="ALT05271.1"/>
    <property type="molecule type" value="Genomic_DNA"/>
</dbReference>